<comment type="caution">
    <text evidence="3">The sequence shown here is derived from an EMBL/GenBank/DDBJ whole genome shotgun (WGS) entry which is preliminary data.</text>
</comment>
<dbReference type="InterPro" id="IPR039424">
    <property type="entry name" value="SBP_5"/>
</dbReference>
<feature type="signal peptide" evidence="1">
    <location>
        <begin position="1"/>
        <end position="20"/>
    </location>
</feature>
<name>A0A0F0LA09_9MICO</name>
<reference evidence="3 4" key="1">
    <citation type="submission" date="2015-02" db="EMBL/GenBank/DDBJ databases">
        <title>Draft genome sequences of ten Microbacterium spp. with emphasis on heavy metal contaminated environments.</title>
        <authorList>
            <person name="Corretto E."/>
        </authorList>
    </citation>
    <scope>NUCLEOTIDE SEQUENCE [LARGE SCALE GENOMIC DNA]</scope>
    <source>
        <strain evidence="3 4">BEL4b</strain>
    </source>
</reference>
<dbReference type="GO" id="GO:0015833">
    <property type="term" value="P:peptide transport"/>
    <property type="evidence" value="ECO:0007669"/>
    <property type="project" value="TreeGrafter"/>
</dbReference>
<feature type="domain" description="Solute-binding protein family 5" evidence="2">
    <location>
        <begin position="78"/>
        <end position="398"/>
    </location>
</feature>
<feature type="chain" id="PRO_5039484357" evidence="1">
    <location>
        <begin position="21"/>
        <end position="514"/>
    </location>
</feature>
<dbReference type="PATRIC" id="fig|82380.11.peg.1205"/>
<dbReference type="InterPro" id="IPR030678">
    <property type="entry name" value="Peptide/Ni-bd"/>
</dbReference>
<keyword evidence="1" id="KW-0732">Signal</keyword>
<evidence type="ECO:0000256" key="1">
    <source>
        <dbReference type="SAM" id="SignalP"/>
    </source>
</evidence>
<dbReference type="Gene3D" id="3.40.190.10">
    <property type="entry name" value="Periplasmic binding protein-like II"/>
    <property type="match status" value="1"/>
</dbReference>
<protein>
    <submittedName>
        <fullName evidence="3">Oligopeptide-binding protein OppA</fullName>
    </submittedName>
</protein>
<dbReference type="CDD" id="cd00995">
    <property type="entry name" value="PBP2_NikA_DppA_OppA_like"/>
    <property type="match status" value="1"/>
</dbReference>
<dbReference type="InterPro" id="IPR000914">
    <property type="entry name" value="SBP_5_dom"/>
</dbReference>
<evidence type="ECO:0000313" key="4">
    <source>
        <dbReference type="Proteomes" id="UP000033640"/>
    </source>
</evidence>
<dbReference type="EMBL" id="JYIW01000021">
    <property type="protein sequence ID" value="KJL30032.1"/>
    <property type="molecule type" value="Genomic_DNA"/>
</dbReference>
<dbReference type="PANTHER" id="PTHR30290">
    <property type="entry name" value="PERIPLASMIC BINDING COMPONENT OF ABC TRANSPORTER"/>
    <property type="match status" value="1"/>
</dbReference>
<proteinExistence type="predicted"/>
<dbReference type="OrthoDB" id="9046151at2"/>
<evidence type="ECO:0000313" key="3">
    <source>
        <dbReference type="EMBL" id="KJL30032.1"/>
    </source>
</evidence>
<gene>
    <name evidence="3" type="primary">oppA_3</name>
    <name evidence="3" type="ORF">RS83_01174</name>
</gene>
<dbReference type="GO" id="GO:0042597">
    <property type="term" value="C:periplasmic space"/>
    <property type="evidence" value="ECO:0007669"/>
    <property type="project" value="UniProtKB-ARBA"/>
</dbReference>
<dbReference type="PROSITE" id="PS51257">
    <property type="entry name" value="PROKAR_LIPOPROTEIN"/>
    <property type="match status" value="1"/>
</dbReference>
<evidence type="ECO:0000259" key="2">
    <source>
        <dbReference type="Pfam" id="PF00496"/>
    </source>
</evidence>
<dbReference type="PIRSF" id="PIRSF002741">
    <property type="entry name" value="MppA"/>
    <property type="match status" value="1"/>
</dbReference>
<dbReference type="GO" id="GO:0043190">
    <property type="term" value="C:ATP-binding cassette (ABC) transporter complex"/>
    <property type="evidence" value="ECO:0007669"/>
    <property type="project" value="InterPro"/>
</dbReference>
<dbReference type="GO" id="GO:1904680">
    <property type="term" value="F:peptide transmembrane transporter activity"/>
    <property type="evidence" value="ECO:0007669"/>
    <property type="project" value="TreeGrafter"/>
</dbReference>
<organism evidence="3 4">
    <name type="scientific">Microbacterium oxydans</name>
    <dbReference type="NCBI Taxonomy" id="82380"/>
    <lineage>
        <taxon>Bacteria</taxon>
        <taxon>Bacillati</taxon>
        <taxon>Actinomycetota</taxon>
        <taxon>Actinomycetes</taxon>
        <taxon>Micrococcales</taxon>
        <taxon>Microbacteriaceae</taxon>
        <taxon>Microbacterium</taxon>
    </lineage>
</organism>
<dbReference type="Gene3D" id="3.10.105.10">
    <property type="entry name" value="Dipeptide-binding Protein, Domain 3"/>
    <property type="match status" value="1"/>
</dbReference>
<sequence length="514" mass="53746">MRTRTYALPLLLAVALGITACGGPSSSGEDFVKDGSFSVAINSDPGDLNPLTTNIVNAQIVGAYSYDTLLYVDPETVKPEPYLAESWTESPTKVTYTLRDGITCADGTPFTAETAAANLNWILDPANESPRLESVVPSDATITAEGNTLTVSTTQPRPFMLYDLGSQQMVCDAGLADPSSLSAGSNGTGLFQIDDVVAGDSITLTRRDGYEWGPKATTSTTEGVPKTVTIKIVPSPSTAANLLRSGGLNAAVVSGKDEERLGELKSLSSPTISGMIIYNHNAEMPTADTGVRRALTQAVDLDTLTDILTEGKGERAKSLLGEEPSLCSYDSIDGTLPTYDPKAAASALAGVKGAEITLIYDNSTASRSAAAEYVATQWEDAGVKVTLDGGDENYVLANTFAAEDPTKWTASLGLILQSGTPAIFPQYLSGPVPPDGTNFAGIENEAYVEAATAAADLAGEEACNTWRDAEAALFDAADLVPVSMTPFKMYFNGAESIIRPVGGYLPGAAIRVLS</sequence>
<dbReference type="Proteomes" id="UP000033640">
    <property type="component" value="Unassembled WGS sequence"/>
</dbReference>
<dbReference type="AlphaFoldDB" id="A0A0F0LA09"/>
<accession>A0A0F0LA09</accession>
<dbReference type="SUPFAM" id="SSF53850">
    <property type="entry name" value="Periplasmic binding protein-like II"/>
    <property type="match status" value="1"/>
</dbReference>
<dbReference type="Pfam" id="PF00496">
    <property type="entry name" value="SBP_bac_5"/>
    <property type="match status" value="1"/>
</dbReference>